<accession>E9FTQ2</accession>
<dbReference type="KEGG" id="dpx:DAPPUDRAFT_95013"/>
<feature type="region of interest" description="Disordered" evidence="1">
    <location>
        <begin position="1"/>
        <end position="62"/>
    </location>
</feature>
<sequence length="147" mass="15591">MGRNSGLDSSTDVPPTEESNAEPYTGSLESGDAKIKPRHSSSASDYYRSGSTGSSVTFKSPRDGIYWSPFRCSSIQSSTDCSTVKSGGVSYSLSKLPSPGASLSPASPSRGVFDFNNVDPFGYELNLSETSSYVSHRSRTLGLLNLP</sequence>
<gene>
    <name evidence="2" type="ORF">DAPPUDRAFT_95013</name>
</gene>
<evidence type="ECO:0000313" key="2">
    <source>
        <dbReference type="EMBL" id="EFX89408.1"/>
    </source>
</evidence>
<dbReference type="AlphaFoldDB" id="E9FTQ2"/>
<reference evidence="2 3" key="1">
    <citation type="journal article" date="2011" name="Science">
        <title>The ecoresponsive genome of Daphnia pulex.</title>
        <authorList>
            <person name="Colbourne J.K."/>
            <person name="Pfrender M.E."/>
            <person name="Gilbert D."/>
            <person name="Thomas W.K."/>
            <person name="Tucker A."/>
            <person name="Oakley T.H."/>
            <person name="Tokishita S."/>
            <person name="Aerts A."/>
            <person name="Arnold G.J."/>
            <person name="Basu M.K."/>
            <person name="Bauer D.J."/>
            <person name="Caceres C.E."/>
            <person name="Carmel L."/>
            <person name="Casola C."/>
            <person name="Choi J.H."/>
            <person name="Detter J.C."/>
            <person name="Dong Q."/>
            <person name="Dusheyko S."/>
            <person name="Eads B.D."/>
            <person name="Frohlich T."/>
            <person name="Geiler-Samerotte K.A."/>
            <person name="Gerlach D."/>
            <person name="Hatcher P."/>
            <person name="Jogdeo S."/>
            <person name="Krijgsveld J."/>
            <person name="Kriventseva E.V."/>
            <person name="Kultz D."/>
            <person name="Laforsch C."/>
            <person name="Lindquist E."/>
            <person name="Lopez J."/>
            <person name="Manak J.R."/>
            <person name="Muller J."/>
            <person name="Pangilinan J."/>
            <person name="Patwardhan R.P."/>
            <person name="Pitluck S."/>
            <person name="Pritham E.J."/>
            <person name="Rechtsteiner A."/>
            <person name="Rho M."/>
            <person name="Rogozin I.B."/>
            <person name="Sakarya O."/>
            <person name="Salamov A."/>
            <person name="Schaack S."/>
            <person name="Shapiro H."/>
            <person name="Shiga Y."/>
            <person name="Skalitzky C."/>
            <person name="Smith Z."/>
            <person name="Souvorov A."/>
            <person name="Sung W."/>
            <person name="Tang Z."/>
            <person name="Tsuchiya D."/>
            <person name="Tu H."/>
            <person name="Vos H."/>
            <person name="Wang M."/>
            <person name="Wolf Y.I."/>
            <person name="Yamagata H."/>
            <person name="Yamada T."/>
            <person name="Ye Y."/>
            <person name="Shaw J.R."/>
            <person name="Andrews J."/>
            <person name="Crease T.J."/>
            <person name="Tang H."/>
            <person name="Lucas S.M."/>
            <person name="Robertson H.M."/>
            <person name="Bork P."/>
            <person name="Koonin E.V."/>
            <person name="Zdobnov E.M."/>
            <person name="Grigoriev I.V."/>
            <person name="Lynch M."/>
            <person name="Boore J.L."/>
        </authorList>
    </citation>
    <scope>NUCLEOTIDE SEQUENCE [LARGE SCALE GENOMIC DNA]</scope>
</reference>
<evidence type="ECO:0000313" key="3">
    <source>
        <dbReference type="Proteomes" id="UP000000305"/>
    </source>
</evidence>
<proteinExistence type="predicted"/>
<dbReference type="HOGENOM" id="CLU_1769929_0_0_1"/>
<keyword evidence="3" id="KW-1185">Reference proteome</keyword>
<feature type="compositionally biased region" description="Polar residues" evidence="1">
    <location>
        <begin position="1"/>
        <end position="13"/>
    </location>
</feature>
<dbReference type="EMBL" id="GL732524">
    <property type="protein sequence ID" value="EFX89408.1"/>
    <property type="molecule type" value="Genomic_DNA"/>
</dbReference>
<evidence type="ECO:0000256" key="1">
    <source>
        <dbReference type="SAM" id="MobiDB-lite"/>
    </source>
</evidence>
<organism evidence="2 3">
    <name type="scientific">Daphnia pulex</name>
    <name type="common">Water flea</name>
    <dbReference type="NCBI Taxonomy" id="6669"/>
    <lineage>
        <taxon>Eukaryota</taxon>
        <taxon>Metazoa</taxon>
        <taxon>Ecdysozoa</taxon>
        <taxon>Arthropoda</taxon>
        <taxon>Crustacea</taxon>
        <taxon>Branchiopoda</taxon>
        <taxon>Diplostraca</taxon>
        <taxon>Cladocera</taxon>
        <taxon>Anomopoda</taxon>
        <taxon>Daphniidae</taxon>
        <taxon>Daphnia</taxon>
    </lineage>
</organism>
<feature type="compositionally biased region" description="Low complexity" evidence="1">
    <location>
        <begin position="40"/>
        <end position="51"/>
    </location>
</feature>
<dbReference type="InParanoid" id="E9FTQ2"/>
<protein>
    <submittedName>
        <fullName evidence="2">Uncharacterized protein</fullName>
    </submittedName>
</protein>
<dbReference type="Proteomes" id="UP000000305">
    <property type="component" value="Unassembled WGS sequence"/>
</dbReference>
<name>E9FTQ2_DAPPU</name>